<dbReference type="EMBL" id="FPHC01000070">
    <property type="protein sequence ID" value="SFV64323.1"/>
    <property type="molecule type" value="Genomic_DNA"/>
</dbReference>
<dbReference type="PROSITE" id="PS51257">
    <property type="entry name" value="PROKAR_LIPOPROTEIN"/>
    <property type="match status" value="1"/>
</dbReference>
<evidence type="ECO:0000313" key="3">
    <source>
        <dbReference type="EMBL" id="SFV64323.1"/>
    </source>
</evidence>
<protein>
    <submittedName>
        <fullName evidence="3">Putative lipoprotein</fullName>
    </submittedName>
</protein>
<feature type="domain" description="Outer membrane lipoprotein BamD-like" evidence="2">
    <location>
        <begin position="34"/>
        <end position="160"/>
    </location>
</feature>
<evidence type="ECO:0000259" key="2">
    <source>
        <dbReference type="Pfam" id="PF13525"/>
    </source>
</evidence>
<dbReference type="InterPro" id="IPR011990">
    <property type="entry name" value="TPR-like_helical_dom_sf"/>
</dbReference>
<name>A0A1W1CF51_9ZZZZ</name>
<proteinExistence type="predicted"/>
<dbReference type="InterPro" id="IPR039565">
    <property type="entry name" value="BamD-like"/>
</dbReference>
<evidence type="ECO:0000256" key="1">
    <source>
        <dbReference type="ARBA" id="ARBA00022729"/>
    </source>
</evidence>
<dbReference type="AlphaFoldDB" id="A0A1W1CF51"/>
<keyword evidence="3" id="KW-0449">Lipoprotein</keyword>
<keyword evidence="1" id="KW-0732">Signal</keyword>
<reference evidence="3" key="1">
    <citation type="submission" date="2016-10" db="EMBL/GenBank/DDBJ databases">
        <authorList>
            <person name="de Groot N.N."/>
        </authorList>
    </citation>
    <scope>NUCLEOTIDE SEQUENCE</scope>
</reference>
<dbReference type="Pfam" id="PF13525">
    <property type="entry name" value="YfiO"/>
    <property type="match status" value="1"/>
</dbReference>
<gene>
    <name evidence="3" type="ORF">MNB_SV-6-1520</name>
</gene>
<sequence length="214" mass="24497">MKKSLLMGIVVSILLAGCLGKKEESSDYNKPALYWYKKIAESVSNGNLDKADEYYLSLKSEHMRSPLLPTAIIMLAHGHMGIEEYLMANYYFDEYNKRFATSDGREYADYMKLKSAFLGITDVNKDQKLMLDTVANASKFTMRHPDSVYEPLVNTILVRLHMSQYLLNENIASLYDRIGKEKGAKIYREKNSNSPLNLNDIDLPERGILSRVFD</sequence>
<dbReference type="Gene3D" id="1.25.40.10">
    <property type="entry name" value="Tetratricopeptide repeat domain"/>
    <property type="match status" value="1"/>
</dbReference>
<organism evidence="3">
    <name type="scientific">hydrothermal vent metagenome</name>
    <dbReference type="NCBI Taxonomy" id="652676"/>
    <lineage>
        <taxon>unclassified sequences</taxon>
        <taxon>metagenomes</taxon>
        <taxon>ecological metagenomes</taxon>
    </lineage>
</organism>
<accession>A0A1W1CF51</accession>